<dbReference type="CDD" id="cd00088">
    <property type="entry name" value="HPT"/>
    <property type="match status" value="1"/>
</dbReference>
<keyword evidence="6" id="KW-0902">Two-component regulatory system</keyword>
<proteinExistence type="predicted"/>
<keyword evidence="5" id="KW-0418">Kinase</keyword>
<dbReference type="Gene3D" id="1.20.120.160">
    <property type="entry name" value="HPT domain"/>
    <property type="match status" value="1"/>
</dbReference>
<gene>
    <name evidence="13" type="ORF">NC992_04770</name>
</gene>
<dbReference type="SUPFAM" id="SSF47384">
    <property type="entry name" value="Homodimeric domain of signal transducing histidine kinase"/>
    <property type="match status" value="1"/>
</dbReference>
<evidence type="ECO:0000256" key="6">
    <source>
        <dbReference type="ARBA" id="ARBA00023012"/>
    </source>
</evidence>
<dbReference type="InterPro" id="IPR036061">
    <property type="entry name" value="CheW-like_dom_sf"/>
</dbReference>
<dbReference type="InterPro" id="IPR036890">
    <property type="entry name" value="HATPase_C_sf"/>
</dbReference>
<feature type="domain" description="Histidine kinase" evidence="10">
    <location>
        <begin position="553"/>
        <end position="751"/>
    </location>
</feature>
<dbReference type="Pfam" id="PF01627">
    <property type="entry name" value="Hpt"/>
    <property type="match status" value="1"/>
</dbReference>
<evidence type="ECO:0000256" key="1">
    <source>
        <dbReference type="ARBA" id="ARBA00000085"/>
    </source>
</evidence>
<dbReference type="Gene3D" id="2.30.30.40">
    <property type="entry name" value="SH3 Domains"/>
    <property type="match status" value="1"/>
</dbReference>
<dbReference type="Gene3D" id="1.10.287.560">
    <property type="entry name" value="Histidine kinase CheA-like, homodimeric domain"/>
    <property type="match status" value="1"/>
</dbReference>
<dbReference type="InterPro" id="IPR004105">
    <property type="entry name" value="CheA-like_dim"/>
</dbReference>
<protein>
    <recommendedName>
        <fullName evidence="2">histidine kinase</fullName>
        <ecNumber evidence="2">2.7.13.3</ecNumber>
    </recommendedName>
</protein>
<dbReference type="EMBL" id="JAMPKX010000002">
    <property type="protein sequence ID" value="MEP0946174.1"/>
    <property type="molecule type" value="Genomic_DNA"/>
</dbReference>
<name>A0ABV0K0G1_9CYAN</name>
<dbReference type="RefSeq" id="WP_190695330.1">
    <property type="nucleotide sequence ID" value="NZ_JAMPKX010000002.1"/>
</dbReference>
<dbReference type="SMART" id="SM01231">
    <property type="entry name" value="H-kinase_dim"/>
    <property type="match status" value="1"/>
</dbReference>
<dbReference type="EC" id="2.7.13.3" evidence="2"/>
<dbReference type="InterPro" id="IPR002545">
    <property type="entry name" value="CheW-lke_dom"/>
</dbReference>
<dbReference type="Proteomes" id="UP001482513">
    <property type="component" value="Unassembled WGS sequence"/>
</dbReference>
<dbReference type="Gene3D" id="3.40.50.2300">
    <property type="match status" value="1"/>
</dbReference>
<reference evidence="13 14" key="1">
    <citation type="submission" date="2022-04" db="EMBL/GenBank/DDBJ databases">
        <title>Positive selection, recombination, and allopatry shape intraspecific diversity of widespread and dominant cyanobacteria.</title>
        <authorList>
            <person name="Wei J."/>
            <person name="Shu W."/>
            <person name="Hu C."/>
        </authorList>
    </citation>
    <scope>NUCLEOTIDE SEQUENCE [LARGE SCALE GENOMIC DNA]</scope>
    <source>
        <strain evidence="13 14">DQ-A4</strain>
    </source>
</reference>
<dbReference type="Pfam" id="PF01584">
    <property type="entry name" value="CheW"/>
    <property type="match status" value="1"/>
</dbReference>
<dbReference type="InterPro" id="IPR051315">
    <property type="entry name" value="Bact_Chemotaxis_CheA"/>
</dbReference>
<evidence type="ECO:0000256" key="7">
    <source>
        <dbReference type="PROSITE-ProRule" id="PRU00110"/>
    </source>
</evidence>
<dbReference type="InterPro" id="IPR005467">
    <property type="entry name" value="His_kinase_dom"/>
</dbReference>
<dbReference type="Pfam" id="PF00072">
    <property type="entry name" value="Response_reg"/>
    <property type="match status" value="1"/>
</dbReference>
<dbReference type="InterPro" id="IPR037006">
    <property type="entry name" value="CheA-like_homodim_sf"/>
</dbReference>
<feature type="compositionally biased region" description="Pro residues" evidence="9">
    <location>
        <begin position="394"/>
        <end position="406"/>
    </location>
</feature>
<feature type="domain" description="Response regulatory" evidence="11">
    <location>
        <begin position="934"/>
        <end position="1051"/>
    </location>
</feature>
<dbReference type="Pfam" id="PF02895">
    <property type="entry name" value="H-kinase_dim"/>
    <property type="match status" value="1"/>
</dbReference>
<evidence type="ECO:0000256" key="5">
    <source>
        <dbReference type="ARBA" id="ARBA00022777"/>
    </source>
</evidence>
<dbReference type="SMART" id="SM00073">
    <property type="entry name" value="HPT"/>
    <property type="match status" value="1"/>
</dbReference>
<dbReference type="Pfam" id="PF02518">
    <property type="entry name" value="HATPase_c"/>
    <property type="match status" value="1"/>
</dbReference>
<dbReference type="SUPFAM" id="SSF47226">
    <property type="entry name" value="Histidine-containing phosphotransfer domain, HPT domain"/>
    <property type="match status" value="1"/>
</dbReference>
<evidence type="ECO:0000256" key="9">
    <source>
        <dbReference type="SAM" id="MobiDB-lite"/>
    </source>
</evidence>
<feature type="domain" description="HPt" evidence="12">
    <location>
        <begin position="4"/>
        <end position="107"/>
    </location>
</feature>
<evidence type="ECO:0000259" key="11">
    <source>
        <dbReference type="PROSITE" id="PS50110"/>
    </source>
</evidence>
<dbReference type="Gene3D" id="3.30.565.10">
    <property type="entry name" value="Histidine kinase-like ATPase, C-terminal domain"/>
    <property type="match status" value="1"/>
</dbReference>
<evidence type="ECO:0000259" key="10">
    <source>
        <dbReference type="PROSITE" id="PS50109"/>
    </source>
</evidence>
<feature type="region of interest" description="Disordered" evidence="9">
    <location>
        <begin position="383"/>
        <end position="412"/>
    </location>
</feature>
<dbReference type="InterPro" id="IPR036097">
    <property type="entry name" value="HisK_dim/P_sf"/>
</dbReference>
<dbReference type="SUPFAM" id="SSF50341">
    <property type="entry name" value="CheW-like"/>
    <property type="match status" value="1"/>
</dbReference>
<dbReference type="PROSITE" id="PS50894">
    <property type="entry name" value="HPT"/>
    <property type="match status" value="1"/>
</dbReference>
<dbReference type="PANTHER" id="PTHR43395:SF1">
    <property type="entry name" value="CHEMOTAXIS PROTEIN CHEA"/>
    <property type="match status" value="1"/>
</dbReference>
<dbReference type="PROSITE" id="PS50110">
    <property type="entry name" value="RESPONSE_REGULATORY"/>
    <property type="match status" value="1"/>
</dbReference>
<evidence type="ECO:0000259" key="12">
    <source>
        <dbReference type="PROSITE" id="PS50894"/>
    </source>
</evidence>
<dbReference type="SMART" id="SM00260">
    <property type="entry name" value="CheW"/>
    <property type="match status" value="1"/>
</dbReference>
<dbReference type="InterPro" id="IPR004358">
    <property type="entry name" value="Sig_transdc_His_kin-like_C"/>
</dbReference>
<sequence length="1059" mass="115474">MPTPPHIRDQAYQFFLEEAPELLHTIESGLLGLRSQRDTAEIHQIMRAAHSLKGGAASVGLEPIKTLAHRLEALFKALYSDTVAIDSELENQLLQAFDCLRLPLTQQLTEGAFDGEQALAQADPILQNLEHRLASAMVETENFIPSSSDLGFDMATSIFEVDVQQGLDHLTHVLEQPNAHEVAGELRAQAEIFMGFAELLDLPGFAQIAETALQALAINPDQAIEITRLAVADFTQGRAAVLTASSTTGGEPSAALQALAAEALLPTSTLEVAPASIADSPLAPASELSLEPVSEQFLTSVFGDDNLIASDWNAELPSDVDALAWLIQSQPVPDPDQPIPLLEQFRPSDAPTPIPFNHPSAPSSSPVPAIEAMFIEATSADSNISAPDEAPIPHLSPSPPSPPPQSPSISPSLTVRVDTQRLARLENQLGELTINRNGLALQTNQIRLGLKELVSRFERVRATVEQLQGVSDQILIAPNRQPVTIGEFTPAVPPAAPARPLGFDSLEMDTYTALYTHTQTLLEEMVQLEEAAADIILFNRQTDQLLGQHRKMLSQVQDDLMYARMVPLGQVLNRFPRVLRDLAHTYGKPADLTLGGTALLVDKAVLEKLYDPLLHLLRNGFDHGLETAEERRCHGKPEIGQITMGACYRGRQIAIEVSDDGRGLDLERVRQRLVDLNWLSTEEASAASPDQLSRYLFEPGFSTAEQVSDLSGRGVGLDVVRDQMQRLKGTVTVQSVPGAGTRFTLSLPMTLSIVNLLICFVGSTPIAFRSDSITEILVPRPDQLTQDLDQTWLSWHDQRVPIYGLGNLLSYRCLRPELPLSQVLAAVPSPADWEAPVLILARGDRHFAIQVDRLVTEQESVIKPFGTALSPPAYAYGCTVLGDGSVIPVIDGQAFLDDLLSRPATYASEVDLEHPTPLLPADPIPQAALHPATTVLVVDDAVTSRRTLALSLERAGYRVLQARDGQEGLEQLEQNPSVGLVVCDIEMPNMNGFEFLTARRQNPALAQTPTLMLTSRSNNKHRWLAMQLGATDYFTKPYLEQEFLEAIREAISTEIATSQ</sequence>
<dbReference type="InterPro" id="IPR011006">
    <property type="entry name" value="CheY-like_superfamily"/>
</dbReference>
<dbReference type="SUPFAM" id="SSF55874">
    <property type="entry name" value="ATPase domain of HSP90 chaperone/DNA topoisomerase II/histidine kinase"/>
    <property type="match status" value="1"/>
</dbReference>
<dbReference type="InterPro" id="IPR036641">
    <property type="entry name" value="HPT_dom_sf"/>
</dbReference>
<dbReference type="SMART" id="SM00387">
    <property type="entry name" value="HATPase_c"/>
    <property type="match status" value="1"/>
</dbReference>
<evidence type="ECO:0000256" key="2">
    <source>
        <dbReference type="ARBA" id="ARBA00012438"/>
    </source>
</evidence>
<dbReference type="PROSITE" id="PS50109">
    <property type="entry name" value="HIS_KIN"/>
    <property type="match status" value="1"/>
</dbReference>
<dbReference type="InterPro" id="IPR008207">
    <property type="entry name" value="Sig_transdc_His_kin_Hpt_dom"/>
</dbReference>
<dbReference type="InterPro" id="IPR001789">
    <property type="entry name" value="Sig_transdc_resp-reg_receiver"/>
</dbReference>
<dbReference type="PRINTS" id="PR00344">
    <property type="entry name" value="BCTRLSENSOR"/>
</dbReference>
<evidence type="ECO:0000256" key="8">
    <source>
        <dbReference type="PROSITE-ProRule" id="PRU00169"/>
    </source>
</evidence>
<dbReference type="SUPFAM" id="SSF52172">
    <property type="entry name" value="CheY-like"/>
    <property type="match status" value="1"/>
</dbReference>
<keyword evidence="4" id="KW-0808">Transferase</keyword>
<organism evidence="13 14">
    <name type="scientific">Leptolyngbya subtilissima DQ-A4</name>
    <dbReference type="NCBI Taxonomy" id="2933933"/>
    <lineage>
        <taxon>Bacteria</taxon>
        <taxon>Bacillati</taxon>
        <taxon>Cyanobacteriota</taxon>
        <taxon>Cyanophyceae</taxon>
        <taxon>Leptolyngbyales</taxon>
        <taxon>Leptolyngbyaceae</taxon>
        <taxon>Leptolyngbya group</taxon>
        <taxon>Leptolyngbya</taxon>
    </lineage>
</organism>
<comment type="caution">
    <text evidence="13">The sequence shown here is derived from an EMBL/GenBank/DDBJ whole genome shotgun (WGS) entry which is preliminary data.</text>
</comment>
<feature type="modified residue" description="4-aspartylphosphate" evidence="8">
    <location>
        <position position="984"/>
    </location>
</feature>
<dbReference type="PANTHER" id="PTHR43395">
    <property type="entry name" value="SENSOR HISTIDINE KINASE CHEA"/>
    <property type="match status" value="1"/>
</dbReference>
<dbReference type="InterPro" id="IPR003594">
    <property type="entry name" value="HATPase_dom"/>
</dbReference>
<keyword evidence="14" id="KW-1185">Reference proteome</keyword>
<feature type="modified residue" description="Phosphohistidine" evidence="7">
    <location>
        <position position="50"/>
    </location>
</feature>
<evidence type="ECO:0000313" key="14">
    <source>
        <dbReference type="Proteomes" id="UP001482513"/>
    </source>
</evidence>
<evidence type="ECO:0000256" key="3">
    <source>
        <dbReference type="ARBA" id="ARBA00022553"/>
    </source>
</evidence>
<dbReference type="CDD" id="cd16916">
    <property type="entry name" value="HATPase_CheA-like"/>
    <property type="match status" value="1"/>
</dbReference>
<comment type="catalytic activity">
    <reaction evidence="1">
        <text>ATP + protein L-histidine = ADP + protein N-phospho-L-histidine.</text>
        <dbReference type="EC" id="2.7.13.3"/>
    </reaction>
</comment>
<accession>A0ABV0K0G1</accession>
<evidence type="ECO:0000256" key="4">
    <source>
        <dbReference type="ARBA" id="ARBA00022679"/>
    </source>
</evidence>
<keyword evidence="3 8" id="KW-0597">Phosphoprotein</keyword>
<evidence type="ECO:0000313" key="13">
    <source>
        <dbReference type="EMBL" id="MEP0946174.1"/>
    </source>
</evidence>
<dbReference type="SMART" id="SM00448">
    <property type="entry name" value="REC"/>
    <property type="match status" value="1"/>
</dbReference>